<dbReference type="Gene3D" id="1.10.150.240">
    <property type="entry name" value="Putative phosphatase, domain 2"/>
    <property type="match status" value="1"/>
</dbReference>
<protein>
    <submittedName>
        <fullName evidence="1">Phosphoglycolate phosphatase-like HAD superfamily hydrolase</fullName>
    </submittedName>
</protein>
<dbReference type="InterPro" id="IPR023198">
    <property type="entry name" value="PGP-like_dom2"/>
</dbReference>
<accession>A0A852U376</accession>
<dbReference type="GO" id="GO:0008967">
    <property type="term" value="F:phosphoglycolate phosphatase activity"/>
    <property type="evidence" value="ECO:0007669"/>
    <property type="project" value="TreeGrafter"/>
</dbReference>
<dbReference type="Proteomes" id="UP000589036">
    <property type="component" value="Unassembled WGS sequence"/>
</dbReference>
<dbReference type="RefSeq" id="WP_179645601.1">
    <property type="nucleotide sequence ID" value="NZ_BAAAYY010000019.1"/>
</dbReference>
<dbReference type="SFLD" id="SFLDG01129">
    <property type="entry name" value="C1.5:_HAD__Beta-PGM__Phosphata"/>
    <property type="match status" value="1"/>
</dbReference>
<dbReference type="InterPro" id="IPR041492">
    <property type="entry name" value="HAD_2"/>
</dbReference>
<evidence type="ECO:0000313" key="1">
    <source>
        <dbReference type="EMBL" id="NYE50047.1"/>
    </source>
</evidence>
<dbReference type="InterPro" id="IPR036412">
    <property type="entry name" value="HAD-like_sf"/>
</dbReference>
<dbReference type="SUPFAM" id="SSF56784">
    <property type="entry name" value="HAD-like"/>
    <property type="match status" value="1"/>
</dbReference>
<keyword evidence="1" id="KW-0378">Hydrolase</keyword>
<proteinExistence type="predicted"/>
<dbReference type="SFLD" id="SFLDS00003">
    <property type="entry name" value="Haloacid_Dehalogenase"/>
    <property type="match status" value="1"/>
</dbReference>
<dbReference type="Pfam" id="PF13419">
    <property type="entry name" value="HAD_2"/>
    <property type="match status" value="1"/>
</dbReference>
<gene>
    <name evidence="1" type="ORF">HDA32_005167</name>
</gene>
<keyword evidence="2" id="KW-1185">Reference proteome</keyword>
<reference evidence="1 2" key="1">
    <citation type="submission" date="2020-07" db="EMBL/GenBank/DDBJ databases">
        <title>Sequencing the genomes of 1000 actinobacteria strains.</title>
        <authorList>
            <person name="Klenk H.-P."/>
        </authorList>
    </citation>
    <scope>NUCLEOTIDE SEQUENCE [LARGE SCALE GENOMIC DNA]</scope>
    <source>
        <strain evidence="1 2">CXB654</strain>
    </source>
</reference>
<dbReference type="InterPro" id="IPR050155">
    <property type="entry name" value="HAD-like_hydrolase_sf"/>
</dbReference>
<evidence type="ECO:0000313" key="2">
    <source>
        <dbReference type="Proteomes" id="UP000589036"/>
    </source>
</evidence>
<dbReference type="EMBL" id="JACCCC010000001">
    <property type="protein sequence ID" value="NYE50047.1"/>
    <property type="molecule type" value="Genomic_DNA"/>
</dbReference>
<dbReference type="PANTHER" id="PTHR43434">
    <property type="entry name" value="PHOSPHOGLYCOLATE PHOSPHATASE"/>
    <property type="match status" value="1"/>
</dbReference>
<dbReference type="PANTHER" id="PTHR43434:SF1">
    <property type="entry name" value="PHOSPHOGLYCOLATE PHOSPHATASE"/>
    <property type="match status" value="1"/>
</dbReference>
<dbReference type="AlphaFoldDB" id="A0A852U376"/>
<dbReference type="InterPro" id="IPR023214">
    <property type="entry name" value="HAD_sf"/>
</dbReference>
<dbReference type="Gene3D" id="3.40.50.1000">
    <property type="entry name" value="HAD superfamily/HAD-like"/>
    <property type="match status" value="1"/>
</dbReference>
<comment type="caution">
    <text evidence="1">The sequence shown here is derived from an EMBL/GenBank/DDBJ whole genome shotgun (WGS) entry which is preliminary data.</text>
</comment>
<dbReference type="GO" id="GO:0005829">
    <property type="term" value="C:cytosol"/>
    <property type="evidence" value="ECO:0007669"/>
    <property type="project" value="TreeGrafter"/>
</dbReference>
<sequence>MPDHLLLLWDVDHTLIETRGVGGVVFGEAFEKATGRPMSAGMAKAHGHTEPVLLEQTLDLNRVHDRDEDLFRRFADAQADSYLAHLDELRERGRALPGVEVALRELSRVPGTIQTVLTGNTRKAAQIKISAFGLDQYLDLEIGAYGDDDSDRPALVGIARKRAERRRGAAFNQANTVLIGDTPKDIEAAHTAGARVIAVASGGSTPEELTEAGADLTLKTLEGADSPGILASLLSDDAWSRRP</sequence>
<organism evidence="1 2">
    <name type="scientific">Spinactinospora alkalitolerans</name>
    <dbReference type="NCBI Taxonomy" id="687207"/>
    <lineage>
        <taxon>Bacteria</taxon>
        <taxon>Bacillati</taxon>
        <taxon>Actinomycetota</taxon>
        <taxon>Actinomycetes</taxon>
        <taxon>Streptosporangiales</taxon>
        <taxon>Nocardiopsidaceae</taxon>
        <taxon>Spinactinospora</taxon>
    </lineage>
</organism>
<name>A0A852U376_9ACTN</name>
<dbReference type="GO" id="GO:0006281">
    <property type="term" value="P:DNA repair"/>
    <property type="evidence" value="ECO:0007669"/>
    <property type="project" value="TreeGrafter"/>
</dbReference>